<dbReference type="Pfam" id="PF07669">
    <property type="entry name" value="Eco57I"/>
    <property type="match status" value="1"/>
</dbReference>
<dbReference type="InterPro" id="IPR011639">
    <property type="entry name" value="MethylTrfase_TaqI-like_dom"/>
</dbReference>
<evidence type="ECO:0000256" key="2">
    <source>
        <dbReference type="ARBA" id="ARBA00022603"/>
    </source>
</evidence>
<evidence type="ECO:0000259" key="6">
    <source>
        <dbReference type="Pfam" id="PF07669"/>
    </source>
</evidence>
<dbReference type="GO" id="GO:0032259">
    <property type="term" value="P:methylation"/>
    <property type="evidence" value="ECO:0007669"/>
    <property type="project" value="UniProtKB-KW"/>
</dbReference>
<dbReference type="AlphaFoldDB" id="A0A928BSJ1"/>
<evidence type="ECO:0000256" key="1">
    <source>
        <dbReference type="ARBA" id="ARBA00011900"/>
    </source>
</evidence>
<feature type="domain" description="Type ISP restriction-modification enzyme LLaBIII C-terminal specificity" evidence="7">
    <location>
        <begin position="706"/>
        <end position="1048"/>
    </location>
</feature>
<dbReference type="Gene3D" id="3.40.50.150">
    <property type="entry name" value="Vaccinia Virus protein VP39"/>
    <property type="match status" value="1"/>
</dbReference>
<evidence type="ECO:0000313" key="9">
    <source>
        <dbReference type="Proteomes" id="UP000763088"/>
    </source>
</evidence>
<evidence type="ECO:0000256" key="3">
    <source>
        <dbReference type="ARBA" id="ARBA00022679"/>
    </source>
</evidence>
<dbReference type="GO" id="GO:0006304">
    <property type="term" value="P:DNA modification"/>
    <property type="evidence" value="ECO:0007669"/>
    <property type="project" value="InterPro"/>
</dbReference>
<dbReference type="Pfam" id="PF18135">
    <property type="entry name" value="Type_ISP_C"/>
    <property type="match status" value="1"/>
</dbReference>
<reference evidence="8" key="1">
    <citation type="submission" date="2019-04" db="EMBL/GenBank/DDBJ databases">
        <title>Evolution of Biomass-Degrading Anaerobic Consortia Revealed by Metagenomics.</title>
        <authorList>
            <person name="Peng X."/>
        </authorList>
    </citation>
    <scope>NUCLEOTIDE SEQUENCE</scope>
    <source>
        <strain evidence="8">SIG141</strain>
    </source>
</reference>
<comment type="catalytic activity">
    <reaction evidence="5">
        <text>a 2'-deoxyadenosine in DNA + S-adenosyl-L-methionine = an N(6)-methyl-2'-deoxyadenosine in DNA + S-adenosyl-L-homocysteine + H(+)</text>
        <dbReference type="Rhea" id="RHEA:15197"/>
        <dbReference type="Rhea" id="RHEA-COMP:12418"/>
        <dbReference type="Rhea" id="RHEA-COMP:12419"/>
        <dbReference type="ChEBI" id="CHEBI:15378"/>
        <dbReference type="ChEBI" id="CHEBI:57856"/>
        <dbReference type="ChEBI" id="CHEBI:59789"/>
        <dbReference type="ChEBI" id="CHEBI:90615"/>
        <dbReference type="ChEBI" id="CHEBI:90616"/>
        <dbReference type="EC" id="2.1.1.72"/>
    </reaction>
</comment>
<accession>A0A928BSJ1</accession>
<evidence type="ECO:0000256" key="5">
    <source>
        <dbReference type="ARBA" id="ARBA00047942"/>
    </source>
</evidence>
<evidence type="ECO:0000313" key="8">
    <source>
        <dbReference type="EMBL" id="MBE6266056.1"/>
    </source>
</evidence>
<protein>
    <recommendedName>
        <fullName evidence="1">site-specific DNA-methyltransferase (adenine-specific)</fullName>
        <ecNumber evidence="1">2.1.1.72</ecNumber>
    </recommendedName>
</protein>
<dbReference type="InterPro" id="IPR041635">
    <property type="entry name" value="Type_ISP_LLaBIII_C"/>
</dbReference>
<dbReference type="EMBL" id="SUYD01000006">
    <property type="protein sequence ID" value="MBE6266056.1"/>
    <property type="molecule type" value="Genomic_DNA"/>
</dbReference>
<evidence type="ECO:0000259" key="7">
    <source>
        <dbReference type="Pfam" id="PF18135"/>
    </source>
</evidence>
<gene>
    <name evidence="8" type="ORF">E7102_06270</name>
</gene>
<keyword evidence="2 8" id="KW-0489">Methyltransferase</keyword>
<proteinExistence type="predicted"/>
<sequence>MKTDNLKQYIEDLNQQYKTGSAREHAYRPALKVLMQSLLPKMVVTNEPAHVDCGAPDYMVSREKDHLPVFFIEAKDLNDADLDGRSKTGHKEQFDRYKQALDRIIFTDYLDFHLYEHGELFSTVRIAEVSGNKIVGKPDAEEDFLAMVDHLATSEIQRITSAAQLAKIMAGKARLLANIIETAMNEDAESYENDNLHGQYQAFKDVLIQELKISDFADIYAQTIAYGMFAARLHDDTPEDFSREEAARLIPKTNPFLRQIFNNLAGNDLDDRIAWVVDDLVTVFKAANLQKIMKSYSSGKRHHDPMIHFYEDFLSEYNPKLRKSKGVWYTPQPVVSFIVRAVDEILQKEFGLAEGLADYSMIEKEVVVEQSRDGRTKDGMKHEKRKFHRVQILDPATGTGTFLAEVVNQIYDRYRDQQGIWQQYVEQHLLPRLNGFEILMASYAVAHLKLDMLLSETGYQHKSDKRLHVYLTNSLEECNNEPRTLFSQWLSREAAEANVIKRDRPVMVVIGNPPYSGISQNNGKWITKLIEDYKKEPGGRIKLQEKKTWLNDDYVKFIRLAQNYIERNGTGLIGFITNRSFIENPTFRGMRWNLLKSFDKIFILDLHGDTKENIQNDENVFDIQQGVAISIFLKTGIKAKNDLGKIYHYEISGKSRDDKYEILSDLKWDESIYKELIPNNPYYFFIPKDENGKDEYIDGFAVSELYINKSSGSASANDTLNISFTKNEQIGKINDLIQLSEQEWRHRYNRLNDSRDWTYNTAKADALQNYDQIHKIAYRPFDIRYTCYTGNSRGLYASPQSAILNQIKDRDNFAVCLIKSSRDYLFPILVAKNIVDKTYLSPKDNLTVFPLYIYKENMGQEERIVNFNKELYGKIAKGLNYLPCYDDNLLVDPTSEYNGVLYPQDLFDYIYAVLHSPSYRERYKEFLKIDFPRIPYPTDWEKFRDLAEKGEELRQLHLMEDLPSKTGVGFPVAGSLQVDCYRWQDNRVYINAEQYFEGVPESAWNFYIGGYQPAQKWLKDRKGMTLSLEDVKHYQRIIYVLQQTERIMLEIDKM</sequence>
<evidence type="ECO:0000256" key="4">
    <source>
        <dbReference type="ARBA" id="ARBA00022691"/>
    </source>
</evidence>
<feature type="domain" description="Type II methyltransferase M.TaqI-like" evidence="6">
    <location>
        <begin position="441"/>
        <end position="606"/>
    </location>
</feature>
<name>A0A928BSJ1_XYLRU</name>
<dbReference type="EC" id="2.1.1.72" evidence="1"/>
<dbReference type="GO" id="GO:0009007">
    <property type="term" value="F:site-specific DNA-methyltransferase (adenine-specific) activity"/>
    <property type="evidence" value="ECO:0007669"/>
    <property type="project" value="UniProtKB-EC"/>
</dbReference>
<keyword evidence="3" id="KW-0808">Transferase</keyword>
<dbReference type="InterPro" id="IPR029063">
    <property type="entry name" value="SAM-dependent_MTases_sf"/>
</dbReference>
<dbReference type="PANTHER" id="PTHR33841">
    <property type="entry name" value="DNA METHYLTRANSFERASE YEEA-RELATED"/>
    <property type="match status" value="1"/>
</dbReference>
<dbReference type="PRINTS" id="PR00507">
    <property type="entry name" value="N12N6MTFRASE"/>
</dbReference>
<dbReference type="SUPFAM" id="SSF53335">
    <property type="entry name" value="S-adenosyl-L-methionine-dependent methyltransferases"/>
    <property type="match status" value="1"/>
</dbReference>
<comment type="caution">
    <text evidence="8">The sequence shown here is derived from an EMBL/GenBank/DDBJ whole genome shotgun (WGS) entry which is preliminary data.</text>
</comment>
<dbReference type="PANTHER" id="PTHR33841:SF1">
    <property type="entry name" value="DNA METHYLTRANSFERASE A"/>
    <property type="match status" value="1"/>
</dbReference>
<dbReference type="Proteomes" id="UP000763088">
    <property type="component" value="Unassembled WGS sequence"/>
</dbReference>
<organism evidence="8 9">
    <name type="scientific">Xylanibacter ruminicola</name>
    <name type="common">Prevotella ruminicola</name>
    <dbReference type="NCBI Taxonomy" id="839"/>
    <lineage>
        <taxon>Bacteria</taxon>
        <taxon>Pseudomonadati</taxon>
        <taxon>Bacteroidota</taxon>
        <taxon>Bacteroidia</taxon>
        <taxon>Bacteroidales</taxon>
        <taxon>Prevotellaceae</taxon>
        <taxon>Xylanibacter</taxon>
    </lineage>
</organism>
<dbReference type="InterPro" id="IPR050953">
    <property type="entry name" value="N4_N6_ade-DNA_methylase"/>
</dbReference>
<keyword evidence="4" id="KW-0949">S-adenosyl-L-methionine</keyword>